<sequence length="371" mass="41087">MMNATDALKERLKKQGPMRFDAFMAFALYDPEYGYYTSGQGIFGRQGDFVTAPELTPLFGQTLGQAILEVLPLCKPVIYEFGAGNGKLASDLLNTLGDTVEQYNIVDVSGGLKQVQSETIRASVPGHLADRVQWLEQLPEGLEGVLIGNEVLDAMPVRVFEYHHDASLEWWISEDITLEKRPLQVSDRGILETLHTQHGPWQDGHLVEWAEQAHGFVKTLTERLKGLALMIDYGDCAEKLLHPAKRQGTLRAHKNHVAHDGFLTDIGEQDLTAHVNFSQIYEAMHSEGGQLEGYCTQASFLLAHGILELAGQNPALTDPVAGAQTRKALNTLLSEAEMGENFKVFAWSRGVDLDATRLNTLFLMNDRSGEL</sequence>
<proteinExistence type="predicted"/>
<dbReference type="RefSeq" id="WP_284279889.1">
    <property type="nucleotide sequence ID" value="NZ_BSOJ01000006.1"/>
</dbReference>
<keyword evidence="4" id="KW-1185">Reference proteome</keyword>
<gene>
    <name evidence="3" type="ORF">GCM10007875_06140</name>
</gene>
<evidence type="ECO:0000256" key="1">
    <source>
        <dbReference type="ARBA" id="ARBA00022603"/>
    </source>
</evidence>
<dbReference type="Gene3D" id="3.40.50.12710">
    <property type="match status" value="1"/>
</dbReference>
<dbReference type="GO" id="GO:0008168">
    <property type="term" value="F:methyltransferase activity"/>
    <property type="evidence" value="ECO:0007669"/>
    <property type="project" value="UniProtKB-KW"/>
</dbReference>
<dbReference type="Proteomes" id="UP001156664">
    <property type="component" value="Unassembled WGS sequence"/>
</dbReference>
<protein>
    <submittedName>
        <fullName evidence="3">SAM-dependent methyltransferase</fullName>
    </submittedName>
</protein>
<dbReference type="EMBL" id="BSOJ01000006">
    <property type="protein sequence ID" value="GLR25526.1"/>
    <property type="molecule type" value="Genomic_DNA"/>
</dbReference>
<keyword evidence="1 3" id="KW-0489">Methyltransferase</keyword>
<dbReference type="SUPFAM" id="SSF53335">
    <property type="entry name" value="S-adenosyl-L-methionine-dependent methyltransferases"/>
    <property type="match status" value="1"/>
</dbReference>
<reference evidence="4" key="1">
    <citation type="journal article" date="2019" name="Int. J. Syst. Evol. Microbiol.">
        <title>The Global Catalogue of Microorganisms (GCM) 10K type strain sequencing project: providing services to taxonomists for standard genome sequencing and annotation.</title>
        <authorList>
            <consortium name="The Broad Institute Genomics Platform"/>
            <consortium name="The Broad Institute Genome Sequencing Center for Infectious Disease"/>
            <person name="Wu L."/>
            <person name="Ma J."/>
        </authorList>
    </citation>
    <scope>NUCLEOTIDE SEQUENCE [LARGE SCALE GENOMIC DNA]</scope>
    <source>
        <strain evidence="4">NBRC 105857</strain>
    </source>
</reference>
<comment type="caution">
    <text evidence="3">The sequence shown here is derived from an EMBL/GenBank/DDBJ whole genome shotgun (WGS) entry which is preliminary data.</text>
</comment>
<evidence type="ECO:0000313" key="4">
    <source>
        <dbReference type="Proteomes" id="UP001156664"/>
    </source>
</evidence>
<dbReference type="GO" id="GO:0032259">
    <property type="term" value="P:methylation"/>
    <property type="evidence" value="ECO:0007669"/>
    <property type="project" value="UniProtKB-KW"/>
</dbReference>
<dbReference type="InterPro" id="IPR003788">
    <property type="entry name" value="NDUFAF7"/>
</dbReference>
<name>A0ABQ5YQK3_9BURK</name>
<keyword evidence="2" id="KW-0808">Transferase</keyword>
<dbReference type="PANTHER" id="PTHR12049:SF7">
    <property type="entry name" value="PROTEIN ARGININE METHYLTRANSFERASE NDUFAF7, MITOCHONDRIAL"/>
    <property type="match status" value="1"/>
</dbReference>
<organism evidence="3 4">
    <name type="scientific">Limnobacter litoralis</name>
    <dbReference type="NCBI Taxonomy" id="481366"/>
    <lineage>
        <taxon>Bacteria</taxon>
        <taxon>Pseudomonadati</taxon>
        <taxon>Pseudomonadota</taxon>
        <taxon>Betaproteobacteria</taxon>
        <taxon>Burkholderiales</taxon>
        <taxon>Burkholderiaceae</taxon>
        <taxon>Limnobacter</taxon>
    </lineage>
</organism>
<evidence type="ECO:0000256" key="2">
    <source>
        <dbReference type="ARBA" id="ARBA00022679"/>
    </source>
</evidence>
<accession>A0ABQ5YQK3</accession>
<dbReference type="InterPro" id="IPR038375">
    <property type="entry name" value="NDUFAF7_sf"/>
</dbReference>
<dbReference type="Pfam" id="PF02636">
    <property type="entry name" value="Methyltransf_28"/>
    <property type="match status" value="1"/>
</dbReference>
<dbReference type="InterPro" id="IPR029063">
    <property type="entry name" value="SAM-dependent_MTases_sf"/>
</dbReference>
<dbReference type="PANTHER" id="PTHR12049">
    <property type="entry name" value="PROTEIN ARGININE METHYLTRANSFERASE NDUFAF7, MITOCHONDRIAL"/>
    <property type="match status" value="1"/>
</dbReference>
<evidence type="ECO:0000313" key="3">
    <source>
        <dbReference type="EMBL" id="GLR25526.1"/>
    </source>
</evidence>